<proteinExistence type="predicted"/>
<feature type="domain" description="RNB" evidence="2">
    <location>
        <begin position="40"/>
        <end position="125"/>
    </location>
</feature>
<reference evidence="3" key="1">
    <citation type="journal article" date="2023" name="Nat. Commun.">
        <title>Diploid and tetraploid genomes of Acorus and the evolution of monocots.</title>
        <authorList>
            <person name="Ma L."/>
            <person name="Liu K.W."/>
            <person name="Li Z."/>
            <person name="Hsiao Y.Y."/>
            <person name="Qi Y."/>
            <person name="Fu T."/>
            <person name="Tang G.D."/>
            <person name="Zhang D."/>
            <person name="Sun W.H."/>
            <person name="Liu D.K."/>
            <person name="Li Y."/>
            <person name="Chen G.Z."/>
            <person name="Liu X.D."/>
            <person name="Liao X.Y."/>
            <person name="Jiang Y.T."/>
            <person name="Yu X."/>
            <person name="Hao Y."/>
            <person name="Huang J."/>
            <person name="Zhao X.W."/>
            <person name="Ke S."/>
            <person name="Chen Y.Y."/>
            <person name="Wu W.L."/>
            <person name="Hsu J.L."/>
            <person name="Lin Y.F."/>
            <person name="Huang M.D."/>
            <person name="Li C.Y."/>
            <person name="Huang L."/>
            <person name="Wang Z.W."/>
            <person name="Zhao X."/>
            <person name="Zhong W.Y."/>
            <person name="Peng D.H."/>
            <person name="Ahmad S."/>
            <person name="Lan S."/>
            <person name="Zhang J.S."/>
            <person name="Tsai W.C."/>
            <person name="Van de Peer Y."/>
            <person name="Liu Z.J."/>
        </authorList>
    </citation>
    <scope>NUCLEOTIDE SEQUENCE</scope>
    <source>
        <strain evidence="3">CP</strain>
    </source>
</reference>
<accession>A0AAV9C857</accession>
<evidence type="ECO:0000256" key="1">
    <source>
        <dbReference type="SAM" id="MobiDB-lite"/>
    </source>
</evidence>
<dbReference type="GO" id="GO:0000175">
    <property type="term" value="F:3'-5'-RNA exonuclease activity"/>
    <property type="evidence" value="ECO:0007669"/>
    <property type="project" value="TreeGrafter"/>
</dbReference>
<dbReference type="InterPro" id="IPR012340">
    <property type="entry name" value="NA-bd_OB-fold"/>
</dbReference>
<dbReference type="Proteomes" id="UP001180020">
    <property type="component" value="Unassembled WGS sequence"/>
</dbReference>
<dbReference type="InterPro" id="IPR050180">
    <property type="entry name" value="RNR_Ribonuclease"/>
</dbReference>
<evidence type="ECO:0000313" key="3">
    <source>
        <dbReference type="EMBL" id="KAK1284942.1"/>
    </source>
</evidence>
<evidence type="ECO:0000259" key="2">
    <source>
        <dbReference type="Pfam" id="PF00773"/>
    </source>
</evidence>
<reference evidence="3" key="2">
    <citation type="submission" date="2023-06" db="EMBL/GenBank/DDBJ databases">
        <authorList>
            <person name="Ma L."/>
            <person name="Liu K.-W."/>
            <person name="Li Z."/>
            <person name="Hsiao Y.-Y."/>
            <person name="Qi Y."/>
            <person name="Fu T."/>
            <person name="Tang G."/>
            <person name="Zhang D."/>
            <person name="Sun W.-H."/>
            <person name="Liu D.-K."/>
            <person name="Li Y."/>
            <person name="Chen G.-Z."/>
            <person name="Liu X.-D."/>
            <person name="Liao X.-Y."/>
            <person name="Jiang Y.-T."/>
            <person name="Yu X."/>
            <person name="Hao Y."/>
            <person name="Huang J."/>
            <person name="Zhao X.-W."/>
            <person name="Ke S."/>
            <person name="Chen Y.-Y."/>
            <person name="Wu W.-L."/>
            <person name="Hsu J.-L."/>
            <person name="Lin Y.-F."/>
            <person name="Huang M.-D."/>
            <person name="Li C.-Y."/>
            <person name="Huang L."/>
            <person name="Wang Z.-W."/>
            <person name="Zhao X."/>
            <person name="Zhong W.-Y."/>
            <person name="Peng D.-H."/>
            <person name="Ahmad S."/>
            <person name="Lan S."/>
            <person name="Zhang J.-S."/>
            <person name="Tsai W.-C."/>
            <person name="Van De Peer Y."/>
            <person name="Liu Z.-J."/>
        </authorList>
    </citation>
    <scope>NUCLEOTIDE SEQUENCE</scope>
    <source>
        <strain evidence="3">CP</strain>
        <tissue evidence="3">Leaves</tissue>
    </source>
</reference>
<sequence length="135" mass="15225">MDVVVESPREGWSEEVVEPDVRPPTGGDGRMRGRRRWRWLDDALSATRLQDGRIKVWIHVADPTCFVQPQSIIDREAMRRGTSIFLPTATFPMFPEKLAMEGMSLQQGRICNAVSVSVVLREDGRDFSVGKLDAP</sequence>
<dbReference type="SUPFAM" id="SSF50249">
    <property type="entry name" value="Nucleic acid-binding proteins"/>
    <property type="match status" value="1"/>
</dbReference>
<gene>
    <name evidence="3" type="ORF">QJS10_CPB20g02148</name>
</gene>
<dbReference type="GO" id="GO:0006402">
    <property type="term" value="P:mRNA catabolic process"/>
    <property type="evidence" value="ECO:0007669"/>
    <property type="project" value="TreeGrafter"/>
</dbReference>
<comment type="caution">
    <text evidence="3">The sequence shown here is derived from an EMBL/GenBank/DDBJ whole genome shotgun (WGS) entry which is preliminary data.</text>
</comment>
<dbReference type="GO" id="GO:0003723">
    <property type="term" value="F:RNA binding"/>
    <property type="evidence" value="ECO:0007669"/>
    <property type="project" value="InterPro"/>
</dbReference>
<dbReference type="AlphaFoldDB" id="A0AAV9C857"/>
<dbReference type="PANTHER" id="PTHR23355">
    <property type="entry name" value="RIBONUCLEASE"/>
    <property type="match status" value="1"/>
</dbReference>
<feature type="region of interest" description="Disordered" evidence="1">
    <location>
        <begin position="1"/>
        <end position="30"/>
    </location>
</feature>
<name>A0AAV9C857_ACOCL</name>
<evidence type="ECO:0000313" key="4">
    <source>
        <dbReference type="Proteomes" id="UP001180020"/>
    </source>
</evidence>
<dbReference type="Pfam" id="PF00773">
    <property type="entry name" value="RNB"/>
    <property type="match status" value="1"/>
</dbReference>
<organism evidence="3 4">
    <name type="scientific">Acorus calamus</name>
    <name type="common">Sweet flag</name>
    <dbReference type="NCBI Taxonomy" id="4465"/>
    <lineage>
        <taxon>Eukaryota</taxon>
        <taxon>Viridiplantae</taxon>
        <taxon>Streptophyta</taxon>
        <taxon>Embryophyta</taxon>
        <taxon>Tracheophyta</taxon>
        <taxon>Spermatophyta</taxon>
        <taxon>Magnoliopsida</taxon>
        <taxon>Liliopsida</taxon>
        <taxon>Acoraceae</taxon>
        <taxon>Acorus</taxon>
    </lineage>
</organism>
<dbReference type="GO" id="GO:0000932">
    <property type="term" value="C:P-body"/>
    <property type="evidence" value="ECO:0007669"/>
    <property type="project" value="TreeGrafter"/>
</dbReference>
<dbReference type="EMBL" id="JAUJYO010000020">
    <property type="protein sequence ID" value="KAK1284942.1"/>
    <property type="molecule type" value="Genomic_DNA"/>
</dbReference>
<dbReference type="InterPro" id="IPR001900">
    <property type="entry name" value="RNase_II/R"/>
</dbReference>
<protein>
    <recommendedName>
        <fullName evidence="2">RNB domain-containing protein</fullName>
    </recommendedName>
</protein>
<keyword evidence="4" id="KW-1185">Reference proteome</keyword>
<dbReference type="PANTHER" id="PTHR23355:SF42">
    <property type="entry name" value="RIBONUCLEASE II, CHLOROPLASTIC_MITOCHONDRIAL"/>
    <property type="match status" value="1"/>
</dbReference>